<dbReference type="SMART" id="SM00471">
    <property type="entry name" value="HDc"/>
    <property type="match status" value="2"/>
</dbReference>
<evidence type="ECO:0000256" key="1">
    <source>
        <dbReference type="ARBA" id="ARBA00001638"/>
    </source>
</evidence>
<dbReference type="EMBL" id="JAURUR010000010">
    <property type="protein sequence ID" value="MDP9765344.1"/>
    <property type="molecule type" value="Genomic_DNA"/>
</dbReference>
<evidence type="ECO:0000256" key="7">
    <source>
        <dbReference type="ARBA" id="ARBA00022801"/>
    </source>
</evidence>
<gene>
    <name evidence="9" type="ORF">QO006_002792</name>
</gene>
<organism evidence="9 10">
    <name type="scientific">Deinococcus enclensis</name>
    <dbReference type="NCBI Taxonomy" id="1049582"/>
    <lineage>
        <taxon>Bacteria</taxon>
        <taxon>Thermotogati</taxon>
        <taxon>Deinococcota</taxon>
        <taxon>Deinococci</taxon>
        <taxon>Deinococcales</taxon>
        <taxon>Deinococcaceae</taxon>
        <taxon>Deinococcus</taxon>
    </lineage>
</organism>
<evidence type="ECO:0000256" key="4">
    <source>
        <dbReference type="ARBA" id="ARBA00011738"/>
    </source>
</evidence>
<comment type="catalytic activity">
    <reaction evidence="1">
        <text>a 2'-deoxyribonucleoside 5'-phosphate + H2O = a 2'-deoxyribonucleoside + phosphate</text>
        <dbReference type="Rhea" id="RHEA:36167"/>
        <dbReference type="ChEBI" id="CHEBI:15377"/>
        <dbReference type="ChEBI" id="CHEBI:18274"/>
        <dbReference type="ChEBI" id="CHEBI:43474"/>
        <dbReference type="ChEBI" id="CHEBI:65317"/>
        <dbReference type="EC" id="3.1.3.89"/>
    </reaction>
</comment>
<dbReference type="InterPro" id="IPR006674">
    <property type="entry name" value="HD_domain"/>
</dbReference>
<reference evidence="9 10" key="1">
    <citation type="submission" date="2023-07" db="EMBL/GenBank/DDBJ databases">
        <title>Genomic Encyclopedia of Type Strains, Phase IV (KMG-IV): sequencing the most valuable type-strain genomes for metagenomic binning, comparative biology and taxonomic classification.</title>
        <authorList>
            <person name="Goeker M."/>
        </authorList>
    </citation>
    <scope>NUCLEOTIDE SEQUENCE [LARGE SCALE GENOMIC DNA]</scope>
    <source>
        <strain evidence="9 10">NIO-1023</strain>
    </source>
</reference>
<name>A0ABT9MGK6_9DEIO</name>
<protein>
    <recommendedName>
        <fullName evidence="5">5'-deoxynucleotidase</fullName>
        <ecNumber evidence="5">3.1.3.89</ecNumber>
    </recommendedName>
</protein>
<dbReference type="PANTHER" id="PTHR11845">
    <property type="entry name" value="5'-DEOXYNUCLEOTIDASE HDDC2"/>
    <property type="match status" value="1"/>
</dbReference>
<keyword evidence="6" id="KW-0479">Metal-binding</keyword>
<evidence type="ECO:0000313" key="10">
    <source>
        <dbReference type="Proteomes" id="UP001232163"/>
    </source>
</evidence>
<proteinExistence type="predicted"/>
<comment type="caution">
    <text evidence="9">The sequence shown here is derived from an EMBL/GenBank/DDBJ whole genome shotgun (WGS) entry which is preliminary data.</text>
</comment>
<sequence length="400" mass="43602">MLSAALPFLLTADRLKRVTRQNTLHDGSRPENAAEHAWHAALMALVLAEYAPPGTDTAHVVDLLLAHDLAEIEAGDRLILNDPGTEDRREARAARPLFGSPPTPLNADLHALWTEFDAGITPEATFARQLDALAPALLSWGDGGAGRALWGPPSDAYRAVKRRALTHPAPYAAFHTWMVRAGAPDDPTVSTPTERLSRQLAFLTECGRLKGVRRTTYLHDGSRPENSAEHSWHLALMALLGGLPPGTDRARVTALLLVHDLVEIHAGDTHFDATPEALARQADQEAQAARTLFGRLPDDQAASLRGLWEEFEAQRTPEARYARALDALQPMLLTWGPGGRGCTDRHPELTAERLLALKRPRLEAYPELWTLAQQVVTDAVRAGLLPTAPVTAGMKLRLSP</sequence>
<comment type="subunit">
    <text evidence="4">Homodimer.</text>
</comment>
<keyword evidence="10" id="KW-1185">Reference proteome</keyword>
<dbReference type="GO" id="GO:0016787">
    <property type="term" value="F:hydrolase activity"/>
    <property type="evidence" value="ECO:0007669"/>
    <property type="project" value="UniProtKB-KW"/>
</dbReference>
<keyword evidence="7 9" id="KW-0378">Hydrolase</keyword>
<evidence type="ECO:0000259" key="8">
    <source>
        <dbReference type="SMART" id="SM00471"/>
    </source>
</evidence>
<comment type="cofactor">
    <cofactor evidence="2">
        <name>Mn(2+)</name>
        <dbReference type="ChEBI" id="CHEBI:29035"/>
    </cofactor>
</comment>
<dbReference type="Proteomes" id="UP001232163">
    <property type="component" value="Unassembled WGS sequence"/>
</dbReference>
<evidence type="ECO:0000256" key="3">
    <source>
        <dbReference type="ARBA" id="ARBA00001941"/>
    </source>
</evidence>
<feature type="domain" description="HD/PDEase" evidence="8">
    <location>
        <begin position="29"/>
        <end position="145"/>
    </location>
</feature>
<dbReference type="EC" id="3.1.3.89" evidence="5"/>
<evidence type="ECO:0000256" key="2">
    <source>
        <dbReference type="ARBA" id="ARBA00001936"/>
    </source>
</evidence>
<comment type="cofactor">
    <cofactor evidence="3">
        <name>Co(2+)</name>
        <dbReference type="ChEBI" id="CHEBI:48828"/>
    </cofactor>
</comment>
<evidence type="ECO:0000313" key="9">
    <source>
        <dbReference type="EMBL" id="MDP9765344.1"/>
    </source>
</evidence>
<dbReference type="RefSeq" id="WP_307467237.1">
    <property type="nucleotide sequence ID" value="NZ_JAURUR010000010.1"/>
</dbReference>
<dbReference type="Gene3D" id="1.10.3210.10">
    <property type="entry name" value="Hypothetical protein af1432"/>
    <property type="match status" value="2"/>
</dbReference>
<dbReference type="PANTHER" id="PTHR11845:SF13">
    <property type="entry name" value="5'-DEOXYNUCLEOTIDASE HDDC2"/>
    <property type="match status" value="1"/>
</dbReference>
<accession>A0ABT9MGK6</accession>
<evidence type="ECO:0000256" key="5">
    <source>
        <dbReference type="ARBA" id="ARBA00012964"/>
    </source>
</evidence>
<dbReference type="Pfam" id="PF13023">
    <property type="entry name" value="HD_3"/>
    <property type="match status" value="2"/>
</dbReference>
<dbReference type="InterPro" id="IPR039356">
    <property type="entry name" value="YfbR/HDDC2"/>
</dbReference>
<evidence type="ECO:0000256" key="6">
    <source>
        <dbReference type="ARBA" id="ARBA00022723"/>
    </source>
</evidence>
<dbReference type="SUPFAM" id="SSF109604">
    <property type="entry name" value="HD-domain/PDEase-like"/>
    <property type="match status" value="2"/>
</dbReference>
<dbReference type="InterPro" id="IPR003607">
    <property type="entry name" value="HD/PDEase_dom"/>
</dbReference>
<feature type="domain" description="HD/PDEase" evidence="8">
    <location>
        <begin position="223"/>
        <end position="340"/>
    </location>
</feature>